<dbReference type="Pfam" id="PF13374">
    <property type="entry name" value="TPR_10"/>
    <property type="match status" value="2"/>
</dbReference>
<evidence type="ECO:0000259" key="2">
    <source>
        <dbReference type="Pfam" id="PF06985"/>
    </source>
</evidence>
<dbReference type="Pfam" id="PF13424">
    <property type="entry name" value="TPR_12"/>
    <property type="match status" value="2"/>
</dbReference>
<dbReference type="PROSITE" id="PS50005">
    <property type="entry name" value="TPR"/>
    <property type="match status" value="3"/>
</dbReference>
<keyword evidence="4" id="KW-1185">Reference proteome</keyword>
<dbReference type="InterPro" id="IPR010730">
    <property type="entry name" value="HET"/>
</dbReference>
<dbReference type="SUPFAM" id="SSF52540">
    <property type="entry name" value="P-loop containing nucleoside triphosphate hydrolases"/>
    <property type="match status" value="1"/>
</dbReference>
<gene>
    <name evidence="3" type="ORF">LTR78_010910</name>
</gene>
<dbReference type="PANTHER" id="PTHR10622:SF13">
    <property type="entry name" value="NACHT DOMAIN-CONTAINING PROTEIN"/>
    <property type="match status" value="1"/>
</dbReference>
<dbReference type="PANTHER" id="PTHR10622">
    <property type="entry name" value="HET DOMAIN-CONTAINING PROTEIN"/>
    <property type="match status" value="1"/>
</dbReference>
<evidence type="ECO:0000313" key="4">
    <source>
        <dbReference type="Proteomes" id="UP001274830"/>
    </source>
</evidence>
<name>A0AAE0TPK9_9PEZI</name>
<feature type="repeat" description="TPR" evidence="1">
    <location>
        <begin position="806"/>
        <end position="839"/>
    </location>
</feature>
<dbReference type="AlphaFoldDB" id="A0AAE0TPK9"/>
<accession>A0AAE0TPK9</accession>
<dbReference type="PRINTS" id="PR00381">
    <property type="entry name" value="KINESINLIGHT"/>
</dbReference>
<feature type="repeat" description="TPR" evidence="1">
    <location>
        <begin position="848"/>
        <end position="881"/>
    </location>
</feature>
<dbReference type="Pfam" id="PF06985">
    <property type="entry name" value="HET"/>
    <property type="match status" value="1"/>
</dbReference>
<dbReference type="GO" id="GO:0043531">
    <property type="term" value="F:ADP binding"/>
    <property type="evidence" value="ECO:0007669"/>
    <property type="project" value="InterPro"/>
</dbReference>
<dbReference type="Gene3D" id="1.25.40.10">
    <property type="entry name" value="Tetratricopeptide repeat domain"/>
    <property type="match status" value="2"/>
</dbReference>
<evidence type="ECO:0000256" key="1">
    <source>
        <dbReference type="PROSITE-ProRule" id="PRU00339"/>
    </source>
</evidence>
<dbReference type="Proteomes" id="UP001274830">
    <property type="component" value="Unassembled WGS sequence"/>
</dbReference>
<dbReference type="SMART" id="SM00028">
    <property type="entry name" value="TPR"/>
    <property type="match status" value="6"/>
</dbReference>
<reference evidence="3" key="1">
    <citation type="submission" date="2023-07" db="EMBL/GenBank/DDBJ databases">
        <title>Black Yeasts Isolated from many extreme environments.</title>
        <authorList>
            <person name="Coleine C."/>
            <person name="Stajich J.E."/>
            <person name="Selbmann L."/>
        </authorList>
    </citation>
    <scope>NUCLEOTIDE SEQUENCE</scope>
    <source>
        <strain evidence="3">CCFEE 5485</strain>
    </source>
</reference>
<dbReference type="SUPFAM" id="SSF48452">
    <property type="entry name" value="TPR-like"/>
    <property type="match status" value="2"/>
</dbReference>
<dbReference type="InterPro" id="IPR027417">
    <property type="entry name" value="P-loop_NTPase"/>
</dbReference>
<dbReference type="InterPro" id="IPR011990">
    <property type="entry name" value="TPR-like_helical_dom_sf"/>
</dbReference>
<dbReference type="EMBL" id="JAUTXT010000098">
    <property type="protein sequence ID" value="KAK3669213.1"/>
    <property type="molecule type" value="Genomic_DNA"/>
</dbReference>
<dbReference type="Gene3D" id="3.40.50.300">
    <property type="entry name" value="P-loop containing nucleotide triphosphate hydrolases"/>
    <property type="match status" value="1"/>
</dbReference>
<keyword evidence="1" id="KW-0802">TPR repeat</keyword>
<sequence>MRLLMRTDAGGVTFTRDLSQSELRRFDYAILSHTWGSAEEEIMYEDILKGEGTSKPGIGSEKMRFCVEQAAQDGLEYFWVDTCCINKKDDAELSKSLRSMFRWYAEANRCYVFLSDVLQGKVLGADWEHDFRRSRWFRRGWTLQELIAPATLEFYARSGKRLGTKASLHAQIVEITGIPAKALSGQGLASFTTHERRQWQEGRECLEPEDLAYSLLGLLDVSMPVLYGEGLDKAQQRLEKEIVTAQKGPRHGDFSIPFGDRQMKGVEKLVGRANELDSMHDKLVGNRTQRNTVILSGLGGIGKTQLAVAYAKRHKDSYSAVFWFNMRDEASAKQSFVATAQRILQYHPSAAHLSSVHLTGSLDEVTGAVLAWLGDPDNHRWLAIYDNYDNPKVPGNSDSEVVDIDQFLPDADQGSVIITTRSTQVKDGRGISVPKLASEQDSVDILSNVSGRKLSMKDRDVAALVKKLDGLPLALATTGSFLEQASISVGAYLQLYETSWAQLHEKHLGIKEYADRADRTLYSTWRISFDRIQQQNEVAANLLILWCYFSNQDLWYELLCDGDSQDLPWLRTLAGDKLGFISAMRLLCNYGLAENDVSLTADTNSGGYSIHPCVHSWTIHVLNKQWDGRLADFAVSAVGQHVPRETAPEPWTTQRRLIQHADRCLQYLSGLELVDSETAYSSLHDMGRLYDNQGWLEKAEQMYLRALQGKEEAWGPKHTSTLGTVNNLGILYWKQGKMREAEEMYLRALQGFEEAWGPKHTSTLETVNNLGILYSDQGKMREAEEMYLRALQGFEEAWGPKHTSTLDTVNNLGLLYQKQGKMREAEEMYLRALQGFEEAQGPKHTSTLDTVNNLGILYCKQGKMREAEEMYLRALQGKEEAWGPKHTSTLDTAYNLGNLYFDQRRSRKAKDIYQRALQGYQCAEGDHKADIEYIQDQLKALSVGDQTQYPNAELKSQSQPDKHPAKPAGHKIARVRTFALRMFHLNKRRAVASNRVFQ</sequence>
<organism evidence="3 4">
    <name type="scientific">Recurvomyces mirabilis</name>
    <dbReference type="NCBI Taxonomy" id="574656"/>
    <lineage>
        <taxon>Eukaryota</taxon>
        <taxon>Fungi</taxon>
        <taxon>Dikarya</taxon>
        <taxon>Ascomycota</taxon>
        <taxon>Pezizomycotina</taxon>
        <taxon>Dothideomycetes</taxon>
        <taxon>Dothideomycetidae</taxon>
        <taxon>Mycosphaerellales</taxon>
        <taxon>Teratosphaeriaceae</taxon>
        <taxon>Recurvomyces</taxon>
    </lineage>
</organism>
<dbReference type="InterPro" id="IPR019734">
    <property type="entry name" value="TPR_rpt"/>
</dbReference>
<evidence type="ECO:0000313" key="3">
    <source>
        <dbReference type="EMBL" id="KAK3669213.1"/>
    </source>
</evidence>
<feature type="domain" description="Heterokaryon incompatibility" evidence="2">
    <location>
        <begin position="28"/>
        <end position="116"/>
    </location>
</feature>
<proteinExistence type="predicted"/>
<comment type="caution">
    <text evidence="3">The sequence shown here is derived from an EMBL/GenBank/DDBJ whole genome shotgun (WGS) entry which is preliminary data.</text>
</comment>
<feature type="repeat" description="TPR" evidence="1">
    <location>
        <begin position="764"/>
        <end position="797"/>
    </location>
</feature>
<protein>
    <recommendedName>
        <fullName evidence="2">Heterokaryon incompatibility domain-containing protein</fullName>
    </recommendedName>
</protein>